<feature type="region of interest" description="Disordered" evidence="1">
    <location>
        <begin position="1"/>
        <end position="75"/>
    </location>
</feature>
<evidence type="ECO:0000313" key="3">
    <source>
        <dbReference type="Proteomes" id="UP000000417"/>
    </source>
</evidence>
<sequence>MAVGRLPPDVEAARRRPHAATVRSAPACVAASEPHTTSHGRGAIRPFPALVTGERPRVAVLNPETGQAQDPTPCA</sequence>
<dbReference type="Proteomes" id="UP000000417">
    <property type="component" value="Chromosome"/>
</dbReference>
<feature type="compositionally biased region" description="Polar residues" evidence="1">
    <location>
        <begin position="64"/>
        <end position="75"/>
    </location>
</feature>
<evidence type="ECO:0000313" key="2">
    <source>
        <dbReference type="EMBL" id="BAD41058.1"/>
    </source>
</evidence>
<evidence type="ECO:0000256" key="1">
    <source>
        <dbReference type="SAM" id="MobiDB-lite"/>
    </source>
</evidence>
<keyword evidence="3" id="KW-1185">Reference proteome</keyword>
<name>Q67MN5_SYMTH</name>
<dbReference type="HOGENOM" id="CLU_2669743_0_0_9"/>
<gene>
    <name evidence="2" type="ordered locus">STH2073</name>
</gene>
<organism evidence="2 3">
    <name type="scientific">Symbiobacterium thermophilum (strain DSM 24528 / JCM 14929 / IAM 14863 / T)</name>
    <dbReference type="NCBI Taxonomy" id="292459"/>
    <lineage>
        <taxon>Bacteria</taxon>
        <taxon>Bacillati</taxon>
        <taxon>Bacillota</taxon>
        <taxon>Clostridia</taxon>
        <taxon>Eubacteriales</taxon>
        <taxon>Symbiobacteriaceae</taxon>
        <taxon>Symbiobacterium</taxon>
    </lineage>
</organism>
<reference evidence="2 3" key="1">
    <citation type="journal article" date="2004" name="Nucleic Acids Res.">
        <title>Genome sequence of Symbiobacterium thermophilum, an uncultivable bacterium that depends on microbial commensalism.</title>
        <authorList>
            <person name="Ueda K."/>
            <person name="Yamashita A."/>
            <person name="Ishikawa J."/>
            <person name="Shimada M."/>
            <person name="Watsuji T."/>
            <person name="Morimura K."/>
            <person name="Ikeda H."/>
            <person name="Hattori M."/>
            <person name="Beppu T."/>
        </authorList>
    </citation>
    <scope>NUCLEOTIDE SEQUENCE [LARGE SCALE GENOMIC DNA]</scope>
    <source>
        <strain evidence="3">T / IAM 14863</strain>
    </source>
</reference>
<dbReference type="AlphaFoldDB" id="Q67MN5"/>
<proteinExistence type="predicted"/>
<dbReference type="KEGG" id="sth:STH2073"/>
<accession>Q67MN5</accession>
<protein>
    <submittedName>
        <fullName evidence="2">Uncharacterized protein</fullName>
    </submittedName>
</protein>
<dbReference type="EMBL" id="AP006840">
    <property type="protein sequence ID" value="BAD41058.1"/>
    <property type="molecule type" value="Genomic_DNA"/>
</dbReference>